<keyword evidence="5" id="KW-0378">Hydrolase</keyword>
<dbReference type="InterPro" id="IPR017871">
    <property type="entry name" value="ABC_transporter-like_CS"/>
</dbReference>
<feature type="domain" description="ABC transporter" evidence="4">
    <location>
        <begin position="1"/>
        <end position="219"/>
    </location>
</feature>
<name>A0A5J4RLM7_9ZZZZ</name>
<organism evidence="5">
    <name type="scientific">termite gut metagenome</name>
    <dbReference type="NCBI Taxonomy" id="433724"/>
    <lineage>
        <taxon>unclassified sequences</taxon>
        <taxon>metagenomes</taxon>
        <taxon>organismal metagenomes</taxon>
    </lineage>
</organism>
<sequence>MIYLNVEQMMLTSSGKRKLMLDIYLPEREVIALYGKSGAGKTTLLRIIAGLLKPDKGIIQIDNKVIFDSTRHINLSPQKRNIGFMFQDYALFPNMNVEQNICFVQKKDRAFVNQLIETFELETLRKQKPDRLSGGQRQRVALARSLARKPDILLLDEPLSSLDEDMRLFLQSEILKAHQKFHFTTLMVSHDKKEIKRISTQVLYIGTEKINNLQSPSTL</sequence>
<keyword evidence="3 5" id="KW-0067">ATP-binding</keyword>
<dbReference type="InterPro" id="IPR050093">
    <property type="entry name" value="ABC_SmlMolc_Importer"/>
</dbReference>
<reference evidence="5" key="1">
    <citation type="submission" date="2019-03" db="EMBL/GenBank/DDBJ databases">
        <title>Single cell metagenomics reveals metabolic interactions within the superorganism composed of flagellate Streblomastix strix and complex community of Bacteroidetes bacteria on its surface.</title>
        <authorList>
            <person name="Treitli S.C."/>
            <person name="Kolisko M."/>
            <person name="Husnik F."/>
            <person name="Keeling P."/>
            <person name="Hampl V."/>
        </authorList>
    </citation>
    <scope>NUCLEOTIDE SEQUENCE</scope>
    <source>
        <strain evidence="5">STM</strain>
    </source>
</reference>
<keyword evidence="2" id="KW-0547">Nucleotide-binding</keyword>
<dbReference type="SUPFAM" id="SSF52540">
    <property type="entry name" value="P-loop containing nucleoside triphosphate hydrolases"/>
    <property type="match status" value="1"/>
</dbReference>
<dbReference type="PANTHER" id="PTHR42781">
    <property type="entry name" value="SPERMIDINE/PUTRESCINE IMPORT ATP-BINDING PROTEIN POTA"/>
    <property type="match status" value="1"/>
</dbReference>
<dbReference type="InterPro" id="IPR027417">
    <property type="entry name" value="P-loop_NTPase"/>
</dbReference>
<protein>
    <submittedName>
        <fullName evidence="5">Molybdate transport system ATP-binding protein</fullName>
        <ecNumber evidence="5">3.6.3.-</ecNumber>
    </submittedName>
</protein>
<dbReference type="Pfam" id="PF00005">
    <property type="entry name" value="ABC_tran"/>
    <property type="match status" value="1"/>
</dbReference>
<dbReference type="GO" id="GO:0016887">
    <property type="term" value="F:ATP hydrolysis activity"/>
    <property type="evidence" value="ECO:0007669"/>
    <property type="project" value="InterPro"/>
</dbReference>
<dbReference type="PROSITE" id="PS00211">
    <property type="entry name" value="ABC_TRANSPORTER_1"/>
    <property type="match status" value="1"/>
</dbReference>
<dbReference type="EMBL" id="SNRY01001014">
    <property type="protein sequence ID" value="KAA6334285.1"/>
    <property type="molecule type" value="Genomic_DNA"/>
</dbReference>
<dbReference type="InterPro" id="IPR003593">
    <property type="entry name" value="AAA+_ATPase"/>
</dbReference>
<dbReference type="Gene3D" id="3.40.50.300">
    <property type="entry name" value="P-loop containing nucleotide triphosphate hydrolases"/>
    <property type="match status" value="1"/>
</dbReference>
<accession>A0A5J4RLM7</accession>
<dbReference type="PROSITE" id="PS50893">
    <property type="entry name" value="ABC_TRANSPORTER_2"/>
    <property type="match status" value="1"/>
</dbReference>
<gene>
    <name evidence="5" type="ORF">EZS27_017378</name>
</gene>
<dbReference type="GO" id="GO:0005524">
    <property type="term" value="F:ATP binding"/>
    <property type="evidence" value="ECO:0007669"/>
    <property type="project" value="UniProtKB-KW"/>
</dbReference>
<dbReference type="PANTHER" id="PTHR42781:SF4">
    <property type="entry name" value="SPERMIDINE_PUTRESCINE IMPORT ATP-BINDING PROTEIN POTA"/>
    <property type="match status" value="1"/>
</dbReference>
<dbReference type="EC" id="3.6.3.-" evidence="5"/>
<evidence type="ECO:0000259" key="4">
    <source>
        <dbReference type="PROSITE" id="PS50893"/>
    </source>
</evidence>
<keyword evidence="1" id="KW-0813">Transport</keyword>
<dbReference type="InterPro" id="IPR003439">
    <property type="entry name" value="ABC_transporter-like_ATP-bd"/>
</dbReference>
<comment type="caution">
    <text evidence="5">The sequence shown here is derived from an EMBL/GenBank/DDBJ whole genome shotgun (WGS) entry which is preliminary data.</text>
</comment>
<dbReference type="AlphaFoldDB" id="A0A5J4RLM7"/>
<evidence type="ECO:0000313" key="5">
    <source>
        <dbReference type="EMBL" id="KAA6334285.1"/>
    </source>
</evidence>
<evidence type="ECO:0000256" key="1">
    <source>
        <dbReference type="ARBA" id="ARBA00022448"/>
    </source>
</evidence>
<evidence type="ECO:0000256" key="3">
    <source>
        <dbReference type="ARBA" id="ARBA00022840"/>
    </source>
</evidence>
<evidence type="ECO:0000256" key="2">
    <source>
        <dbReference type="ARBA" id="ARBA00022741"/>
    </source>
</evidence>
<dbReference type="SMART" id="SM00382">
    <property type="entry name" value="AAA"/>
    <property type="match status" value="1"/>
</dbReference>
<proteinExistence type="predicted"/>